<proteinExistence type="predicted"/>
<name>A0ABW8CIV9_9ACTN</name>
<dbReference type="Proteomes" id="UP001614394">
    <property type="component" value="Unassembled WGS sequence"/>
</dbReference>
<evidence type="ECO:0000313" key="2">
    <source>
        <dbReference type="Proteomes" id="UP001614394"/>
    </source>
</evidence>
<accession>A0ABW8CIV9</accession>
<dbReference type="RefSeq" id="WP_138357608.1">
    <property type="nucleotide sequence ID" value="NZ_JAAIKO010000015.1"/>
</dbReference>
<comment type="caution">
    <text evidence="1">The sequence shown here is derived from an EMBL/GenBank/DDBJ whole genome shotgun (WGS) entry which is preliminary data.</text>
</comment>
<reference evidence="1 2" key="1">
    <citation type="submission" date="2024-10" db="EMBL/GenBank/DDBJ databases">
        <title>The Natural Products Discovery Center: Release of the First 8490 Sequenced Strains for Exploring Actinobacteria Biosynthetic Diversity.</title>
        <authorList>
            <person name="Kalkreuter E."/>
            <person name="Kautsar S.A."/>
            <person name="Yang D."/>
            <person name="Bader C.D."/>
            <person name="Teijaro C.N."/>
            <person name="Fluegel L."/>
            <person name="Davis C.M."/>
            <person name="Simpson J.R."/>
            <person name="Lauterbach L."/>
            <person name="Steele A.D."/>
            <person name="Gui C."/>
            <person name="Meng S."/>
            <person name="Li G."/>
            <person name="Viehrig K."/>
            <person name="Ye F."/>
            <person name="Su P."/>
            <person name="Kiefer A.F."/>
            <person name="Nichols A."/>
            <person name="Cepeda A.J."/>
            <person name="Yan W."/>
            <person name="Fan B."/>
            <person name="Jiang Y."/>
            <person name="Adhikari A."/>
            <person name="Zheng C.-J."/>
            <person name="Schuster L."/>
            <person name="Cowan T.M."/>
            <person name="Smanski M.J."/>
            <person name="Chevrette M.G."/>
            <person name="De Carvalho L.P.S."/>
            <person name="Shen B."/>
        </authorList>
    </citation>
    <scope>NUCLEOTIDE SEQUENCE [LARGE SCALE GENOMIC DNA]</scope>
    <source>
        <strain evidence="1 2">NPDC053399</strain>
    </source>
</reference>
<keyword evidence="2" id="KW-1185">Reference proteome</keyword>
<sequence>MSEPIDGNRWAFKTADSVLHTGSENAVDPEDLVMLSGREPTPARIERARKELEEHGAAAVERYLP</sequence>
<protein>
    <submittedName>
        <fullName evidence="1">Uncharacterized protein</fullName>
    </submittedName>
</protein>
<dbReference type="EMBL" id="JBITYG010000014">
    <property type="protein sequence ID" value="MFI9105732.1"/>
    <property type="molecule type" value="Genomic_DNA"/>
</dbReference>
<organism evidence="1 2">
    <name type="scientific">Streptomyces fildesensis</name>
    <dbReference type="NCBI Taxonomy" id="375757"/>
    <lineage>
        <taxon>Bacteria</taxon>
        <taxon>Bacillati</taxon>
        <taxon>Actinomycetota</taxon>
        <taxon>Actinomycetes</taxon>
        <taxon>Kitasatosporales</taxon>
        <taxon>Streptomycetaceae</taxon>
        <taxon>Streptomyces</taxon>
    </lineage>
</organism>
<gene>
    <name evidence="1" type="ORF">ACIGXA_35035</name>
</gene>
<evidence type="ECO:0000313" key="1">
    <source>
        <dbReference type="EMBL" id="MFI9105732.1"/>
    </source>
</evidence>